<gene>
    <name evidence="2" type="ORF">SEVIR_3G318206v2</name>
</gene>
<keyword evidence="1" id="KW-0732">Signal</keyword>
<evidence type="ECO:0000313" key="3">
    <source>
        <dbReference type="Proteomes" id="UP000298652"/>
    </source>
</evidence>
<proteinExistence type="predicted"/>
<accession>A0A4U6VI98</accession>
<feature type="signal peptide" evidence="1">
    <location>
        <begin position="1"/>
        <end position="22"/>
    </location>
</feature>
<dbReference type="EMBL" id="CM016554">
    <property type="protein sequence ID" value="TKW28445.1"/>
    <property type="molecule type" value="Genomic_DNA"/>
</dbReference>
<evidence type="ECO:0000256" key="1">
    <source>
        <dbReference type="SAM" id="SignalP"/>
    </source>
</evidence>
<dbReference type="Gramene" id="TKW28445">
    <property type="protein sequence ID" value="TKW28445"/>
    <property type="gene ID" value="SEVIR_3G318206v2"/>
</dbReference>
<name>A0A4U6VI98_SETVI</name>
<feature type="chain" id="PRO_5020603413" evidence="1">
    <location>
        <begin position="23"/>
        <end position="36"/>
    </location>
</feature>
<sequence>MINVGFGLSCLFCLPFSFWSSASNMSTSLCSVPNFV</sequence>
<protein>
    <submittedName>
        <fullName evidence="2">Uncharacterized protein</fullName>
    </submittedName>
</protein>
<reference evidence="2" key="1">
    <citation type="submission" date="2019-03" db="EMBL/GenBank/DDBJ databases">
        <title>WGS assembly of Setaria viridis.</title>
        <authorList>
            <person name="Huang P."/>
            <person name="Jenkins J."/>
            <person name="Grimwood J."/>
            <person name="Barry K."/>
            <person name="Healey A."/>
            <person name="Mamidi S."/>
            <person name="Sreedasyam A."/>
            <person name="Shu S."/>
            <person name="Feldman M."/>
            <person name="Wu J."/>
            <person name="Yu Y."/>
            <person name="Chen C."/>
            <person name="Johnson J."/>
            <person name="Rokhsar D."/>
            <person name="Baxter I."/>
            <person name="Schmutz J."/>
            <person name="Brutnell T."/>
            <person name="Kellogg E."/>
        </authorList>
    </citation>
    <scope>NUCLEOTIDE SEQUENCE [LARGE SCALE GENOMIC DNA]</scope>
</reference>
<evidence type="ECO:0000313" key="2">
    <source>
        <dbReference type="EMBL" id="TKW28445.1"/>
    </source>
</evidence>
<dbReference type="Proteomes" id="UP000298652">
    <property type="component" value="Chromosome 3"/>
</dbReference>
<keyword evidence="3" id="KW-1185">Reference proteome</keyword>
<dbReference type="AlphaFoldDB" id="A0A4U6VI98"/>
<organism evidence="2 3">
    <name type="scientific">Setaria viridis</name>
    <name type="common">Green bristlegrass</name>
    <name type="synonym">Setaria italica subsp. viridis</name>
    <dbReference type="NCBI Taxonomy" id="4556"/>
    <lineage>
        <taxon>Eukaryota</taxon>
        <taxon>Viridiplantae</taxon>
        <taxon>Streptophyta</taxon>
        <taxon>Embryophyta</taxon>
        <taxon>Tracheophyta</taxon>
        <taxon>Spermatophyta</taxon>
        <taxon>Magnoliopsida</taxon>
        <taxon>Liliopsida</taxon>
        <taxon>Poales</taxon>
        <taxon>Poaceae</taxon>
        <taxon>PACMAD clade</taxon>
        <taxon>Panicoideae</taxon>
        <taxon>Panicodae</taxon>
        <taxon>Paniceae</taxon>
        <taxon>Cenchrinae</taxon>
        <taxon>Setaria</taxon>
    </lineage>
</organism>